<dbReference type="EMBL" id="CAKOGP040002269">
    <property type="protein sequence ID" value="CAJ1966243.1"/>
    <property type="molecule type" value="Genomic_DNA"/>
</dbReference>
<keyword evidence="2" id="KW-0812">Transmembrane</keyword>
<dbReference type="AlphaFoldDB" id="A0AAD2GB42"/>
<feature type="compositionally biased region" description="Low complexity" evidence="1">
    <location>
        <begin position="62"/>
        <end position="78"/>
    </location>
</feature>
<evidence type="ECO:0000313" key="4">
    <source>
        <dbReference type="Proteomes" id="UP001295423"/>
    </source>
</evidence>
<comment type="caution">
    <text evidence="3">The sequence shown here is derived from an EMBL/GenBank/DDBJ whole genome shotgun (WGS) entry which is preliminary data.</text>
</comment>
<feature type="compositionally biased region" description="Polar residues" evidence="1">
    <location>
        <begin position="51"/>
        <end position="61"/>
    </location>
</feature>
<reference evidence="3" key="1">
    <citation type="submission" date="2023-08" db="EMBL/GenBank/DDBJ databases">
        <authorList>
            <person name="Audoor S."/>
            <person name="Bilcke G."/>
        </authorList>
    </citation>
    <scope>NUCLEOTIDE SEQUENCE</scope>
</reference>
<keyword evidence="4" id="KW-1185">Reference proteome</keyword>
<organism evidence="3 4">
    <name type="scientific">Cylindrotheca closterium</name>
    <dbReference type="NCBI Taxonomy" id="2856"/>
    <lineage>
        <taxon>Eukaryota</taxon>
        <taxon>Sar</taxon>
        <taxon>Stramenopiles</taxon>
        <taxon>Ochrophyta</taxon>
        <taxon>Bacillariophyta</taxon>
        <taxon>Bacillariophyceae</taxon>
        <taxon>Bacillariophycidae</taxon>
        <taxon>Bacillariales</taxon>
        <taxon>Bacillariaceae</taxon>
        <taxon>Cylindrotheca</taxon>
    </lineage>
</organism>
<accession>A0AAD2GB42</accession>
<protein>
    <submittedName>
        <fullName evidence="3">Uncharacterized protein</fullName>
    </submittedName>
</protein>
<keyword evidence="2" id="KW-0472">Membrane</keyword>
<evidence type="ECO:0000256" key="2">
    <source>
        <dbReference type="SAM" id="Phobius"/>
    </source>
</evidence>
<feature type="compositionally biased region" description="Polar residues" evidence="1">
    <location>
        <begin position="1"/>
        <end position="23"/>
    </location>
</feature>
<dbReference type="Proteomes" id="UP001295423">
    <property type="component" value="Unassembled WGS sequence"/>
</dbReference>
<evidence type="ECO:0000256" key="1">
    <source>
        <dbReference type="SAM" id="MobiDB-lite"/>
    </source>
</evidence>
<feature type="transmembrane region" description="Helical" evidence="2">
    <location>
        <begin position="124"/>
        <end position="148"/>
    </location>
</feature>
<proteinExistence type="predicted"/>
<feature type="compositionally biased region" description="Polar residues" evidence="1">
    <location>
        <begin position="83"/>
        <end position="92"/>
    </location>
</feature>
<gene>
    <name evidence="3" type="ORF">CYCCA115_LOCUS21826</name>
</gene>
<keyword evidence="2" id="KW-1133">Transmembrane helix</keyword>
<name>A0AAD2GB42_9STRA</name>
<evidence type="ECO:0000313" key="3">
    <source>
        <dbReference type="EMBL" id="CAJ1966243.1"/>
    </source>
</evidence>
<sequence>MNTYSQEFTAPSDETVSATTTLPELSDLNSSTSTFHSNSSISSIDSDTTDEVASSSPDFLSQQEQEQTNNNRGTTRTRPSLDTRASTSTSRRFIQGRRNYRLNQSTATRRINTSVLVLNNLLQFSFSTIMNAAITIFGVGIGVGLILADSFRSPGTTNNNNNSSNSNINASSLSNHHHVLEEQQNHATITVSAATPTCRATIRRAMDRIQEAPPISLASISALPAQ</sequence>
<feature type="region of interest" description="Disordered" evidence="1">
    <location>
        <begin position="1"/>
        <end position="98"/>
    </location>
</feature>
<feature type="compositionally biased region" description="Low complexity" evidence="1">
    <location>
        <begin position="29"/>
        <end position="46"/>
    </location>
</feature>